<dbReference type="EMBL" id="SRRZ01000128">
    <property type="protein sequence ID" value="NQE37415.1"/>
    <property type="molecule type" value="Genomic_DNA"/>
</dbReference>
<sequence length="87" mass="10254">MEDQPKEIQRYVTPDGKIPFNEWLKFLRDIKAEAKIRGTLDRIKLGNLGDCRSVGEGVFELRIDWARLPRLLWANRANDCSPTLRWR</sequence>
<name>A0ABX2D725_9CYAN</name>
<comment type="caution">
    <text evidence="1">The sequence shown here is derived from an EMBL/GenBank/DDBJ whole genome shotgun (WGS) entry which is preliminary data.</text>
</comment>
<evidence type="ECO:0000313" key="2">
    <source>
        <dbReference type="Proteomes" id="UP000702425"/>
    </source>
</evidence>
<proteinExistence type="predicted"/>
<gene>
    <name evidence="1" type="ORF">E5S67_05186</name>
</gene>
<dbReference type="Proteomes" id="UP000702425">
    <property type="component" value="Unassembled WGS sequence"/>
</dbReference>
<accession>A0ABX2D725</accession>
<evidence type="ECO:0008006" key="3">
    <source>
        <dbReference type="Google" id="ProtNLM"/>
    </source>
</evidence>
<protein>
    <recommendedName>
        <fullName evidence="3">Addiction module killer protein</fullName>
    </recommendedName>
</protein>
<dbReference type="PANTHER" id="PTHR41791:SF1">
    <property type="entry name" value="SSL7039 PROTEIN"/>
    <property type="match status" value="1"/>
</dbReference>
<dbReference type="InterPro" id="IPR014056">
    <property type="entry name" value="TypeIITA-like_toxin_pred"/>
</dbReference>
<dbReference type="PANTHER" id="PTHR41791">
    <property type="entry name" value="SSL7039 PROTEIN"/>
    <property type="match status" value="1"/>
</dbReference>
<keyword evidence="2" id="KW-1185">Reference proteome</keyword>
<reference evidence="1 2" key="1">
    <citation type="journal article" date="2020" name="Sci. Rep.">
        <title>A novel cyanobacterial geosmin producer, revising GeoA distribution and dispersion patterns in Bacteria.</title>
        <authorList>
            <person name="Churro C."/>
            <person name="Semedo-Aguiar A.P."/>
            <person name="Silva A.D."/>
            <person name="Pereira-Leal J.B."/>
            <person name="Leite R.B."/>
        </authorList>
    </citation>
    <scope>NUCLEOTIDE SEQUENCE [LARGE SCALE GENOMIC DNA]</scope>
    <source>
        <strain evidence="1 2">IPMA8</strain>
    </source>
</reference>
<evidence type="ECO:0000313" key="1">
    <source>
        <dbReference type="EMBL" id="NQE37415.1"/>
    </source>
</evidence>
<organism evidence="1 2">
    <name type="scientific">Microcoleus asticus IPMA8</name>
    <dbReference type="NCBI Taxonomy" id="2563858"/>
    <lineage>
        <taxon>Bacteria</taxon>
        <taxon>Bacillati</taxon>
        <taxon>Cyanobacteriota</taxon>
        <taxon>Cyanophyceae</taxon>
        <taxon>Oscillatoriophycideae</taxon>
        <taxon>Oscillatoriales</taxon>
        <taxon>Microcoleaceae</taxon>
        <taxon>Microcoleus</taxon>
        <taxon>Microcoleus asticus</taxon>
    </lineage>
</organism>